<dbReference type="Pfam" id="PF00149">
    <property type="entry name" value="Metallophos"/>
    <property type="match status" value="1"/>
</dbReference>
<accession>A0A9D1WF79</accession>
<evidence type="ECO:0000259" key="1">
    <source>
        <dbReference type="Pfam" id="PF00149"/>
    </source>
</evidence>
<comment type="caution">
    <text evidence="2">The sequence shown here is derived from an EMBL/GenBank/DDBJ whole genome shotgun (WGS) entry which is preliminary data.</text>
</comment>
<name>A0A9D1WF79_9GAMM</name>
<evidence type="ECO:0000313" key="3">
    <source>
        <dbReference type="Proteomes" id="UP000886829"/>
    </source>
</evidence>
<dbReference type="InterPro" id="IPR004843">
    <property type="entry name" value="Calcineurin-like_PHP"/>
</dbReference>
<dbReference type="InterPro" id="IPR029052">
    <property type="entry name" value="Metallo-depent_PP-like"/>
</dbReference>
<sequence>MNFFTADLHFGHANIIKYCSRPYSSVEEMDQALADNWNATVTDDDDVWILGDFTMKRGQVARNYLLQLKGRKHLILGNHDYFAFKHPEQWQDVLVDIMRYKELKLGSGYTFTMMHFPLLFWNDSGKPHSIMLYGHIHSMPYCNAIAGKLYNALNVGVDVSGYKPLSEKEVLDKVSELNQTLQRSINGPQPLSMEEIARLGY</sequence>
<organism evidence="2 3">
    <name type="scientific">Candidatus Anaerobiospirillum pullistercoris</name>
    <dbReference type="NCBI Taxonomy" id="2838452"/>
    <lineage>
        <taxon>Bacteria</taxon>
        <taxon>Pseudomonadati</taxon>
        <taxon>Pseudomonadota</taxon>
        <taxon>Gammaproteobacteria</taxon>
        <taxon>Aeromonadales</taxon>
        <taxon>Succinivibrionaceae</taxon>
        <taxon>Anaerobiospirillum</taxon>
    </lineage>
</organism>
<dbReference type="EMBL" id="DXEV01000217">
    <property type="protein sequence ID" value="HIX57963.1"/>
    <property type="molecule type" value="Genomic_DNA"/>
</dbReference>
<proteinExistence type="predicted"/>
<dbReference type="Proteomes" id="UP000886829">
    <property type="component" value="Unassembled WGS sequence"/>
</dbReference>
<evidence type="ECO:0000313" key="2">
    <source>
        <dbReference type="EMBL" id="HIX57963.1"/>
    </source>
</evidence>
<reference evidence="2" key="2">
    <citation type="submission" date="2021-04" db="EMBL/GenBank/DDBJ databases">
        <authorList>
            <person name="Gilroy R."/>
        </authorList>
    </citation>
    <scope>NUCLEOTIDE SEQUENCE</scope>
    <source>
        <strain evidence="2">USASDec5-558</strain>
    </source>
</reference>
<feature type="domain" description="Calcineurin-like phosphoesterase" evidence="1">
    <location>
        <begin position="4"/>
        <end position="137"/>
    </location>
</feature>
<dbReference type="AlphaFoldDB" id="A0A9D1WF79"/>
<dbReference type="Gene3D" id="3.60.21.10">
    <property type="match status" value="1"/>
</dbReference>
<gene>
    <name evidence="2" type="ORF">H9850_10915</name>
</gene>
<reference evidence="2" key="1">
    <citation type="journal article" date="2021" name="PeerJ">
        <title>Extensive microbial diversity within the chicken gut microbiome revealed by metagenomics and culture.</title>
        <authorList>
            <person name="Gilroy R."/>
            <person name="Ravi A."/>
            <person name="Getino M."/>
            <person name="Pursley I."/>
            <person name="Horton D.L."/>
            <person name="Alikhan N.F."/>
            <person name="Baker D."/>
            <person name="Gharbi K."/>
            <person name="Hall N."/>
            <person name="Watson M."/>
            <person name="Adriaenssens E.M."/>
            <person name="Foster-Nyarko E."/>
            <person name="Jarju S."/>
            <person name="Secka A."/>
            <person name="Antonio M."/>
            <person name="Oren A."/>
            <person name="Chaudhuri R.R."/>
            <person name="La Ragione R."/>
            <person name="Hildebrand F."/>
            <person name="Pallen M.J."/>
        </authorList>
    </citation>
    <scope>NUCLEOTIDE SEQUENCE</scope>
    <source>
        <strain evidence="2">USASDec5-558</strain>
    </source>
</reference>
<dbReference type="GO" id="GO:0016787">
    <property type="term" value="F:hydrolase activity"/>
    <property type="evidence" value="ECO:0007669"/>
    <property type="project" value="InterPro"/>
</dbReference>
<dbReference type="SUPFAM" id="SSF56300">
    <property type="entry name" value="Metallo-dependent phosphatases"/>
    <property type="match status" value="1"/>
</dbReference>
<protein>
    <submittedName>
        <fullName evidence="2">Metallophosphoesterase</fullName>
    </submittedName>
</protein>